<feature type="region of interest" description="Disordered" evidence="1">
    <location>
        <begin position="476"/>
        <end position="495"/>
    </location>
</feature>
<keyword evidence="4" id="KW-1185">Reference proteome</keyword>
<dbReference type="EMBL" id="PYFT01000001">
    <property type="protein sequence ID" value="PSR55861.1"/>
    <property type="molecule type" value="Genomic_DNA"/>
</dbReference>
<sequence length="716" mass="80960">MSGIDFINEVKQSYIRRKIAFYGLLSLAFSLVWLAIYFKWQPENSSSFTVLFIWGIGIFFLIWEIQKTRRISPAAIVQHLNRTQPELQESCHLLLTPPENLNLLERLQVQRLAPLLRALDPKKAIAISYNKAWFTLFLSLFLSAVILFLPYFSQEKTTLATTSEQPENQIKTTIKSVARIQSVSIRVIPPAYTHRLAYTLNNLNFKAEEGSRLTWVVRTTGNINNLQLNTAEKSKLTFRKVATKPNTYTTSFTPARSFIYTLDLNAKKSELYAVELLADQNPVISIQKPKPYSEIQFGEPQQVNVEANLSDDYGLQKANLVATIAQGSGESVTFREVPYPLSLNSIKSLKQHSVRKNIDLKALGMTYGDEFYFYLQAWDNHRGYARSETYFVQLEDTTVVTDGAALSLGVSVVPAYFRSQRQLIIDTEKLIQGKKVLTPIVVQERSNNLGADQKILRLRYGKFLGEESETVIGANPAAEHHDDDGHGHSATSKEPNNATELLAPYIHQHDTEEDATYFEPAVKAQLKAALAQMWEAELRLRLSQPEAALPFEYKALRLLKEVQQKSRAYVRKMGFDAPPLKEAEKRLTGELNKINAPDNIENRTEKQSYPFIRQALPWLSAQQPGFIKAGKEILLLQQAGQELAQITVNQPVKYLKSLKSLRQLITEVQTGKITCSPCLVTVAAAFESVLPQPTVPLTPQSVHRSPLAEQYFRNVK</sequence>
<evidence type="ECO:0008006" key="5">
    <source>
        <dbReference type="Google" id="ProtNLM"/>
    </source>
</evidence>
<protein>
    <recommendedName>
        <fullName evidence="5">DUF4175 domain-containing protein</fullName>
    </recommendedName>
</protein>
<feature type="transmembrane region" description="Helical" evidence="2">
    <location>
        <begin position="132"/>
        <end position="152"/>
    </location>
</feature>
<dbReference type="OrthoDB" id="780137at2"/>
<dbReference type="Proteomes" id="UP000240357">
    <property type="component" value="Unassembled WGS sequence"/>
</dbReference>
<dbReference type="Pfam" id="PF13779">
    <property type="entry name" value="DUF4175"/>
    <property type="match status" value="1"/>
</dbReference>
<feature type="transmembrane region" description="Helical" evidence="2">
    <location>
        <begin position="46"/>
        <end position="63"/>
    </location>
</feature>
<dbReference type="AlphaFoldDB" id="A0A2T2YK24"/>
<reference evidence="3 4" key="1">
    <citation type="submission" date="2018-03" db="EMBL/GenBank/DDBJ databases">
        <title>Adhaeribacter sp. HMF7605 Genome sequencing and assembly.</title>
        <authorList>
            <person name="Kang H."/>
            <person name="Kang J."/>
            <person name="Cha I."/>
            <person name="Kim H."/>
            <person name="Joh K."/>
        </authorList>
    </citation>
    <scope>NUCLEOTIDE SEQUENCE [LARGE SCALE GENOMIC DNA]</scope>
    <source>
        <strain evidence="3 4">HMF7605</strain>
    </source>
</reference>
<evidence type="ECO:0000313" key="3">
    <source>
        <dbReference type="EMBL" id="PSR55861.1"/>
    </source>
</evidence>
<dbReference type="InterPro" id="IPR012683">
    <property type="entry name" value="CHP02302_TM"/>
</dbReference>
<keyword evidence="2" id="KW-0472">Membrane</keyword>
<evidence type="ECO:0000256" key="1">
    <source>
        <dbReference type="SAM" id="MobiDB-lite"/>
    </source>
</evidence>
<feature type="compositionally biased region" description="Basic and acidic residues" evidence="1">
    <location>
        <begin position="478"/>
        <end position="487"/>
    </location>
</feature>
<evidence type="ECO:0000313" key="4">
    <source>
        <dbReference type="Proteomes" id="UP000240357"/>
    </source>
</evidence>
<comment type="caution">
    <text evidence="3">The sequence shown here is derived from an EMBL/GenBank/DDBJ whole genome shotgun (WGS) entry which is preliminary data.</text>
</comment>
<feature type="transmembrane region" description="Helical" evidence="2">
    <location>
        <begin position="21"/>
        <end position="40"/>
    </location>
</feature>
<name>A0A2T2YK24_9BACT</name>
<evidence type="ECO:0000256" key="2">
    <source>
        <dbReference type="SAM" id="Phobius"/>
    </source>
</evidence>
<proteinExistence type="predicted"/>
<organism evidence="3 4">
    <name type="scientific">Adhaeribacter arboris</name>
    <dbReference type="NCBI Taxonomy" id="2072846"/>
    <lineage>
        <taxon>Bacteria</taxon>
        <taxon>Pseudomonadati</taxon>
        <taxon>Bacteroidota</taxon>
        <taxon>Cytophagia</taxon>
        <taxon>Cytophagales</taxon>
        <taxon>Hymenobacteraceae</taxon>
        <taxon>Adhaeribacter</taxon>
    </lineage>
</organism>
<gene>
    <name evidence="3" type="ORF">AHMF7605_21335</name>
</gene>
<keyword evidence="2" id="KW-1133">Transmembrane helix</keyword>
<accession>A0A2T2YK24</accession>
<dbReference type="RefSeq" id="WP_106932042.1">
    <property type="nucleotide sequence ID" value="NZ_PYFT01000001.1"/>
</dbReference>
<keyword evidence="2" id="KW-0812">Transmembrane</keyword>